<dbReference type="Proteomes" id="UP000619260">
    <property type="component" value="Unassembled WGS sequence"/>
</dbReference>
<evidence type="ECO:0008006" key="3">
    <source>
        <dbReference type="Google" id="ProtNLM"/>
    </source>
</evidence>
<protein>
    <recommendedName>
        <fullName evidence="3">Oxalurate catabolism protein HpxZ</fullName>
    </recommendedName>
</protein>
<dbReference type="InterPro" id="IPR032710">
    <property type="entry name" value="NTF2-like_dom_sf"/>
</dbReference>
<evidence type="ECO:0000313" key="1">
    <source>
        <dbReference type="EMBL" id="GIJ50437.1"/>
    </source>
</evidence>
<dbReference type="NCBIfam" id="NF033625">
    <property type="entry name" value="HpxZ"/>
    <property type="match status" value="1"/>
</dbReference>
<dbReference type="Pfam" id="PF11533">
    <property type="entry name" value="AtzH-like"/>
    <property type="match status" value="1"/>
</dbReference>
<dbReference type="RefSeq" id="WP_203903871.1">
    <property type="nucleotide sequence ID" value="NZ_BOPF01000036.1"/>
</dbReference>
<dbReference type="InterPro" id="IPR024507">
    <property type="entry name" value="AtzH-like"/>
</dbReference>
<sequence length="130" mass="14222">MEVDRPDVVAEVTQVFAEYEKALVDGDVERMTELFWDSDSVVRFGIGDRQDGAAELRAWRAAQPPLPAGRTLHDTRVTAFGADHAVVTTLFTYPGVPGEGRQSQTWARFPGGWRIVHAHVSQVSAVEGGS</sequence>
<accession>A0A8J3YTY6</accession>
<dbReference type="EMBL" id="BOPF01000036">
    <property type="protein sequence ID" value="GIJ50437.1"/>
    <property type="molecule type" value="Genomic_DNA"/>
</dbReference>
<reference evidence="1" key="1">
    <citation type="submission" date="2021-01" db="EMBL/GenBank/DDBJ databases">
        <title>Whole genome shotgun sequence of Virgisporangium aliadipatigenens NBRC 105644.</title>
        <authorList>
            <person name="Komaki H."/>
            <person name="Tamura T."/>
        </authorList>
    </citation>
    <scope>NUCLEOTIDE SEQUENCE</scope>
    <source>
        <strain evidence="1">NBRC 105644</strain>
    </source>
</reference>
<proteinExistence type="predicted"/>
<dbReference type="AlphaFoldDB" id="A0A8J3YTY6"/>
<organism evidence="1 2">
    <name type="scientific">Virgisporangium aliadipatigenens</name>
    <dbReference type="NCBI Taxonomy" id="741659"/>
    <lineage>
        <taxon>Bacteria</taxon>
        <taxon>Bacillati</taxon>
        <taxon>Actinomycetota</taxon>
        <taxon>Actinomycetes</taxon>
        <taxon>Micromonosporales</taxon>
        <taxon>Micromonosporaceae</taxon>
        <taxon>Virgisporangium</taxon>
    </lineage>
</organism>
<keyword evidence="2" id="KW-1185">Reference proteome</keyword>
<evidence type="ECO:0000313" key="2">
    <source>
        <dbReference type="Proteomes" id="UP000619260"/>
    </source>
</evidence>
<dbReference type="Gene3D" id="3.10.450.50">
    <property type="match status" value="1"/>
</dbReference>
<gene>
    <name evidence="1" type="ORF">Val02_73230</name>
</gene>
<dbReference type="SUPFAM" id="SSF54427">
    <property type="entry name" value="NTF2-like"/>
    <property type="match status" value="1"/>
</dbReference>
<comment type="caution">
    <text evidence="1">The sequence shown here is derived from an EMBL/GenBank/DDBJ whole genome shotgun (WGS) entry which is preliminary data.</text>
</comment>
<name>A0A8J3YTY6_9ACTN</name>